<reference evidence="2" key="1">
    <citation type="journal article" date="2015" name="Genome Announc.">
        <title>Complete Genome Sequence of the Bacteriochlorophyll b-Producing Photosynthetic Bacterium Blastochloris viridis.</title>
        <authorList>
            <person name="Tsukatani Y."/>
            <person name="Hirose Y."/>
            <person name="Harada J."/>
            <person name="Misawa N."/>
            <person name="Mori K."/>
            <person name="Inoue K."/>
            <person name="Tamiaki H."/>
        </authorList>
    </citation>
    <scope>NUCLEOTIDE SEQUENCE [LARGE SCALE GENOMIC DNA]</scope>
    <source>
        <strain evidence="2">DSM 133</strain>
    </source>
</reference>
<gene>
    <name evidence="2" type="ORF">BV133_1882</name>
</gene>
<name>A0A182D227_BLAVI</name>
<sequence>MSVHRRALASAGKTRPGCDMGGLGRQPRRGRGLTGTASAANRIHSPKTFSKGRPRWPKMNSAPSGSARSQGASFTT</sequence>
<feature type="region of interest" description="Disordered" evidence="1">
    <location>
        <begin position="1"/>
        <end position="76"/>
    </location>
</feature>
<evidence type="ECO:0000256" key="1">
    <source>
        <dbReference type="SAM" id="MobiDB-lite"/>
    </source>
</evidence>
<evidence type="ECO:0000313" key="2">
    <source>
        <dbReference type="EMBL" id="BAR99475.1"/>
    </source>
</evidence>
<proteinExistence type="predicted"/>
<feature type="compositionally biased region" description="Polar residues" evidence="1">
    <location>
        <begin position="61"/>
        <end position="76"/>
    </location>
</feature>
<dbReference type="AlphaFoldDB" id="A0A182D227"/>
<accession>A0A182D227</accession>
<dbReference type="EMBL" id="AP014854">
    <property type="protein sequence ID" value="BAR99475.1"/>
    <property type="molecule type" value="Genomic_DNA"/>
</dbReference>
<protein>
    <submittedName>
        <fullName evidence="2">Uncharacterized protein</fullName>
    </submittedName>
</protein>
<organism evidence="2">
    <name type="scientific">Blastochloris viridis</name>
    <name type="common">Rhodopseudomonas viridis</name>
    <dbReference type="NCBI Taxonomy" id="1079"/>
    <lineage>
        <taxon>Bacteria</taxon>
        <taxon>Pseudomonadati</taxon>
        <taxon>Pseudomonadota</taxon>
        <taxon>Alphaproteobacteria</taxon>
        <taxon>Hyphomicrobiales</taxon>
        <taxon>Blastochloridaceae</taxon>
        <taxon>Blastochloris</taxon>
    </lineage>
</organism>